<reference evidence="2" key="1">
    <citation type="submission" date="2022-11" db="EMBL/GenBank/DDBJ databases">
        <authorList>
            <person name="Petersen C."/>
        </authorList>
    </citation>
    <scope>NUCLEOTIDE SEQUENCE</scope>
    <source>
        <strain evidence="2">IBT 22155</strain>
    </source>
</reference>
<dbReference type="RefSeq" id="XP_056520262.1">
    <property type="nucleotide sequence ID" value="XM_056666666.1"/>
</dbReference>
<feature type="compositionally biased region" description="Basic residues" evidence="1">
    <location>
        <begin position="439"/>
        <end position="455"/>
    </location>
</feature>
<name>A0A9W9GU03_9EURO</name>
<dbReference type="EMBL" id="JAPQKL010000005">
    <property type="protein sequence ID" value="KAJ5129883.1"/>
    <property type="molecule type" value="Genomic_DNA"/>
</dbReference>
<dbReference type="GeneID" id="81405836"/>
<evidence type="ECO:0000313" key="3">
    <source>
        <dbReference type="Proteomes" id="UP001149079"/>
    </source>
</evidence>
<dbReference type="AlphaFoldDB" id="A0A9W9GU03"/>
<dbReference type="OrthoDB" id="4368794at2759"/>
<feature type="compositionally biased region" description="Pro residues" evidence="1">
    <location>
        <begin position="214"/>
        <end position="230"/>
    </location>
</feature>
<comment type="caution">
    <text evidence="2">The sequence shown here is derived from an EMBL/GenBank/DDBJ whole genome shotgun (WGS) entry which is preliminary data.</text>
</comment>
<dbReference type="Proteomes" id="UP001149079">
    <property type="component" value="Unassembled WGS sequence"/>
</dbReference>
<evidence type="ECO:0000256" key="1">
    <source>
        <dbReference type="SAM" id="MobiDB-lite"/>
    </source>
</evidence>
<organism evidence="2 3">
    <name type="scientific">Penicillium bovifimosum</name>
    <dbReference type="NCBI Taxonomy" id="126998"/>
    <lineage>
        <taxon>Eukaryota</taxon>
        <taxon>Fungi</taxon>
        <taxon>Dikarya</taxon>
        <taxon>Ascomycota</taxon>
        <taxon>Pezizomycotina</taxon>
        <taxon>Eurotiomycetes</taxon>
        <taxon>Eurotiomycetidae</taxon>
        <taxon>Eurotiales</taxon>
        <taxon>Aspergillaceae</taxon>
        <taxon>Penicillium</taxon>
    </lineage>
</organism>
<accession>A0A9W9GU03</accession>
<gene>
    <name evidence="2" type="ORF">N7515_005922</name>
</gene>
<proteinExistence type="predicted"/>
<reference evidence="2" key="2">
    <citation type="journal article" date="2023" name="IMA Fungus">
        <title>Comparative genomic study of the Penicillium genus elucidates a diverse pangenome and 15 lateral gene transfer events.</title>
        <authorList>
            <person name="Petersen C."/>
            <person name="Sorensen T."/>
            <person name="Nielsen M.R."/>
            <person name="Sondergaard T.E."/>
            <person name="Sorensen J.L."/>
            <person name="Fitzpatrick D.A."/>
            <person name="Frisvad J.C."/>
            <person name="Nielsen K.L."/>
        </authorList>
    </citation>
    <scope>NUCLEOTIDE SEQUENCE</scope>
    <source>
        <strain evidence="2">IBT 22155</strain>
    </source>
</reference>
<protein>
    <submittedName>
        <fullName evidence="2">Uncharacterized protein</fullName>
    </submittedName>
</protein>
<feature type="region of interest" description="Disordered" evidence="1">
    <location>
        <begin position="418"/>
        <end position="455"/>
    </location>
</feature>
<feature type="region of interest" description="Disordered" evidence="1">
    <location>
        <begin position="378"/>
        <end position="397"/>
    </location>
</feature>
<feature type="region of interest" description="Disordered" evidence="1">
    <location>
        <begin position="188"/>
        <end position="230"/>
    </location>
</feature>
<feature type="compositionally biased region" description="Basic and acidic residues" evidence="1">
    <location>
        <begin position="1"/>
        <end position="13"/>
    </location>
</feature>
<sequence>MSQTHGEDSHPEELVQNMPARRNSSRLFPRGLRTLPPPFVPHSQRHLVHPPGLAPSRIPSASMDSQCVVQPQSQTPGLYHGYQYLDTQPIGPTPLVYSSSPHLAPRQLGYAAYGTDIGASQHGTSQYGATQYGATQYGAGQYPILTQQTRTAQVDAPPIRAPQARAPKVELSQIGTCELDFNAMVPRLWTPDPESPDSLAPSPPPAKPTHDLRPPLPSAPPIGPQYTSPPLPTVPVPCGVSPSWSVGPQHVVPAAPPGLAATHPTTIDPHNIYQTATRPCHIAHRRYTDWTRVAYGASILPETFLTRWHEALGEVRLVFGYSTLPDIIVFNQFLSAVSANPAAREWVASLHVPMDRPLAASVMEETYRDFLKHEARRLGHPPSTWDPQPAKTKAPPAEGGLKYYCPIHHILTKHSMEDCPLLPRNSSAKQTERMDKSKKDGRKKGGSHQKDRKKR</sequence>
<evidence type="ECO:0000313" key="2">
    <source>
        <dbReference type="EMBL" id="KAJ5129883.1"/>
    </source>
</evidence>
<feature type="region of interest" description="Disordered" evidence="1">
    <location>
        <begin position="1"/>
        <end position="28"/>
    </location>
</feature>
<keyword evidence="3" id="KW-1185">Reference proteome</keyword>